<dbReference type="InterPro" id="IPR014988">
    <property type="entry name" value="Uncharacterised_YqcI/YcgG"/>
</dbReference>
<dbReference type="PANTHER" id="PTHR40045">
    <property type="entry name" value="YCGG FAMILY PROTEIN"/>
    <property type="match status" value="1"/>
</dbReference>
<dbReference type="Pfam" id="PF08892">
    <property type="entry name" value="YqcI_YcgG"/>
    <property type="match status" value="1"/>
</dbReference>
<evidence type="ECO:0008006" key="3">
    <source>
        <dbReference type="Google" id="ProtNLM"/>
    </source>
</evidence>
<dbReference type="EMBL" id="ARYK01000006">
    <property type="protein sequence ID" value="KCZ90865.1"/>
    <property type="molecule type" value="Genomic_DNA"/>
</dbReference>
<dbReference type="PATRIC" id="fig|1280950.3.peg.2706"/>
<name>A0A059FJM7_9PROT</name>
<organism evidence="1 2">
    <name type="scientific">Hyphomonas johnsonii MHS-2</name>
    <dbReference type="NCBI Taxonomy" id="1280950"/>
    <lineage>
        <taxon>Bacteria</taxon>
        <taxon>Pseudomonadati</taxon>
        <taxon>Pseudomonadota</taxon>
        <taxon>Alphaproteobacteria</taxon>
        <taxon>Hyphomonadales</taxon>
        <taxon>Hyphomonadaceae</taxon>
        <taxon>Hyphomonas</taxon>
    </lineage>
</organism>
<gene>
    <name evidence="1" type="ORF">HJO_13476</name>
</gene>
<dbReference type="NCBIfam" id="NF041366">
    <property type="entry name" value="GntA_guanitoxin"/>
    <property type="match status" value="1"/>
</dbReference>
<protein>
    <recommendedName>
        <fullName evidence="3">YqcI/YcgG family protein</fullName>
    </recommendedName>
</protein>
<dbReference type="eggNOG" id="COG3403">
    <property type="taxonomic scope" value="Bacteria"/>
</dbReference>
<evidence type="ECO:0000313" key="1">
    <source>
        <dbReference type="EMBL" id="KCZ90865.1"/>
    </source>
</evidence>
<reference evidence="1 2" key="1">
    <citation type="journal article" date="2014" name="Antonie Van Leeuwenhoek">
        <title>Hyphomonas beringensis sp. nov. and Hyphomonas chukchiensis sp. nov., isolated from surface seawater of the Bering Sea and Chukchi Sea.</title>
        <authorList>
            <person name="Li C."/>
            <person name="Lai Q."/>
            <person name="Li G."/>
            <person name="Dong C."/>
            <person name="Wang J."/>
            <person name="Liao Y."/>
            <person name="Shao Z."/>
        </authorList>
    </citation>
    <scope>NUCLEOTIDE SEQUENCE [LARGE SCALE GENOMIC DNA]</scope>
    <source>
        <strain evidence="1 2">MHS-2</strain>
    </source>
</reference>
<comment type="caution">
    <text evidence="1">The sequence shown here is derived from an EMBL/GenBank/DDBJ whole genome shotgun (WGS) entry which is preliminary data.</text>
</comment>
<dbReference type="STRING" id="1280950.HJO_13476"/>
<accession>A0A059FJM7</accession>
<evidence type="ECO:0000313" key="2">
    <source>
        <dbReference type="Proteomes" id="UP000025171"/>
    </source>
</evidence>
<dbReference type="AlphaFoldDB" id="A0A059FJM7"/>
<dbReference type="OrthoDB" id="283514at2"/>
<dbReference type="PANTHER" id="PTHR40045:SF1">
    <property type="entry name" value="YQCI_YCGG FAMILY PROTEIN"/>
    <property type="match status" value="1"/>
</dbReference>
<keyword evidence="2" id="KW-1185">Reference proteome</keyword>
<proteinExistence type="predicted"/>
<dbReference type="RefSeq" id="WP_035617679.1">
    <property type="nucleotide sequence ID" value="NZ_ARYK01000006.1"/>
</dbReference>
<sequence>MATAQDLLKTHRQKANVHPDVDAFVRSARFPCAGAKSALRLGQVEVVEAGAFSRPDDNDTLYRALGAFGQTLDIQALPFRTLIAAFDSEPTRTEAGFEQLLWAHLQALHDRDARRGIGWSDSVSTNPESADFNICVGGTAYFVIGLHPGASRAARRFCRPALVFNSHDQFEALRADGRYQALQKVTRDRELVANGSINPMLGDHAQRAQAPQYSGRQVGEDWKCPFTYRTPKQG</sequence>
<dbReference type="Proteomes" id="UP000025171">
    <property type="component" value="Unassembled WGS sequence"/>
</dbReference>